<proteinExistence type="inferred from homology"/>
<dbReference type="GO" id="GO:0003677">
    <property type="term" value="F:DNA binding"/>
    <property type="evidence" value="ECO:0007669"/>
    <property type="project" value="UniProtKB-UniRule"/>
</dbReference>
<comment type="catalytic activity">
    <reaction evidence="14 16">
        <text>DNA(n) + a 2'-deoxyribonucleoside 5'-triphosphate = DNA(n+1) + diphosphate</text>
        <dbReference type="Rhea" id="RHEA:22508"/>
        <dbReference type="Rhea" id="RHEA-COMP:17339"/>
        <dbReference type="Rhea" id="RHEA-COMP:17340"/>
        <dbReference type="ChEBI" id="CHEBI:33019"/>
        <dbReference type="ChEBI" id="CHEBI:61560"/>
        <dbReference type="ChEBI" id="CHEBI:173112"/>
        <dbReference type="EC" id="2.7.7.7"/>
    </reaction>
</comment>
<keyword evidence="11 16" id="KW-0239">DNA-directed DNA polymerase</keyword>
<keyword evidence="21" id="KW-1185">Reference proteome</keyword>
<keyword evidence="10 16" id="KW-0269">Exonuclease</keyword>
<dbReference type="InterPro" id="IPR036397">
    <property type="entry name" value="RNaseH_sf"/>
</dbReference>
<dbReference type="SUPFAM" id="SSF47807">
    <property type="entry name" value="5' to 3' exonuclease, C-terminal subdomain"/>
    <property type="match status" value="1"/>
</dbReference>
<dbReference type="Gene3D" id="1.20.1060.10">
    <property type="entry name" value="Taq DNA Polymerase, Chain T, domain 4"/>
    <property type="match status" value="1"/>
</dbReference>
<dbReference type="InterPro" id="IPR018320">
    <property type="entry name" value="DNA_polymerase_1"/>
</dbReference>
<feature type="domain" description="5'-3' exonuclease" evidence="18">
    <location>
        <begin position="4"/>
        <end position="256"/>
    </location>
</feature>
<dbReference type="InterPro" id="IPR043502">
    <property type="entry name" value="DNA/RNA_pol_sf"/>
</dbReference>
<evidence type="ECO:0000256" key="16">
    <source>
        <dbReference type="RuleBase" id="RU004460"/>
    </source>
</evidence>
<dbReference type="FunFam" id="1.20.1060.10:FF:000001">
    <property type="entry name" value="DNA polymerase I"/>
    <property type="match status" value="1"/>
</dbReference>
<evidence type="ECO:0000256" key="9">
    <source>
        <dbReference type="ARBA" id="ARBA00022801"/>
    </source>
</evidence>
<comment type="function">
    <text evidence="16">In addition to polymerase activity, this DNA polymerase exhibits 3'-5' and 5'-3' exonuclease activity.</text>
</comment>
<keyword evidence="6 16" id="KW-0235">DNA replication</keyword>
<dbReference type="CDD" id="cd09898">
    <property type="entry name" value="H3TH_53EXO"/>
    <property type="match status" value="1"/>
</dbReference>
<dbReference type="NCBIfam" id="TIGR00593">
    <property type="entry name" value="pola"/>
    <property type="match status" value="1"/>
</dbReference>
<dbReference type="SUPFAM" id="SSF88723">
    <property type="entry name" value="PIN domain-like"/>
    <property type="match status" value="1"/>
</dbReference>
<evidence type="ECO:0000256" key="5">
    <source>
        <dbReference type="ARBA" id="ARBA00022695"/>
    </source>
</evidence>
<evidence type="ECO:0000256" key="8">
    <source>
        <dbReference type="ARBA" id="ARBA00022763"/>
    </source>
</evidence>
<dbReference type="InterPro" id="IPR002298">
    <property type="entry name" value="DNA_polymerase_A"/>
</dbReference>
<dbReference type="NCBIfam" id="NF004397">
    <property type="entry name" value="PRK05755.1"/>
    <property type="match status" value="1"/>
</dbReference>
<dbReference type="GO" id="GO:0003887">
    <property type="term" value="F:DNA-directed DNA polymerase activity"/>
    <property type="evidence" value="ECO:0007669"/>
    <property type="project" value="UniProtKB-UniRule"/>
</dbReference>
<dbReference type="KEGG" id="msea:METESE_23310"/>
<dbReference type="SMART" id="SM00475">
    <property type="entry name" value="53EXOc"/>
    <property type="match status" value="1"/>
</dbReference>
<dbReference type="GO" id="GO:0008408">
    <property type="term" value="F:3'-5' exonuclease activity"/>
    <property type="evidence" value="ECO:0007669"/>
    <property type="project" value="UniProtKB-UniRule"/>
</dbReference>
<dbReference type="Gene3D" id="3.30.420.10">
    <property type="entry name" value="Ribonuclease H-like superfamily/Ribonuclease H"/>
    <property type="match status" value="1"/>
</dbReference>
<dbReference type="EC" id="2.7.7.7" evidence="2 15"/>
<dbReference type="InterPro" id="IPR020046">
    <property type="entry name" value="5-3_exonucl_a-hlix_arch_N"/>
</dbReference>
<feature type="domain" description="3'-5' exonuclease" evidence="17">
    <location>
        <begin position="294"/>
        <end position="519"/>
    </location>
</feature>
<evidence type="ECO:0000256" key="1">
    <source>
        <dbReference type="ARBA" id="ARBA00007705"/>
    </source>
</evidence>
<keyword evidence="9 16" id="KW-0378">Hydrolase</keyword>
<evidence type="ECO:0000256" key="7">
    <source>
        <dbReference type="ARBA" id="ARBA00022722"/>
    </source>
</evidence>
<dbReference type="Pfam" id="PF02739">
    <property type="entry name" value="5_3_exonuc_N"/>
    <property type="match status" value="1"/>
</dbReference>
<protein>
    <recommendedName>
        <fullName evidence="3 15">DNA polymerase I</fullName>
        <ecNumber evidence="2 15">2.7.7.7</ecNumber>
    </recommendedName>
</protein>
<evidence type="ECO:0000256" key="13">
    <source>
        <dbReference type="ARBA" id="ARBA00023204"/>
    </source>
</evidence>
<dbReference type="GO" id="GO:0006302">
    <property type="term" value="P:double-strand break repair"/>
    <property type="evidence" value="ECO:0007669"/>
    <property type="project" value="TreeGrafter"/>
</dbReference>
<dbReference type="SUPFAM" id="SSF56672">
    <property type="entry name" value="DNA/RNA polymerases"/>
    <property type="match status" value="1"/>
</dbReference>
<dbReference type="SUPFAM" id="SSF53098">
    <property type="entry name" value="Ribonuclease H-like"/>
    <property type="match status" value="1"/>
</dbReference>
<dbReference type="Proteomes" id="UP001228113">
    <property type="component" value="Chromosome"/>
</dbReference>
<dbReference type="CDD" id="cd08637">
    <property type="entry name" value="DNA_pol_A_pol_I_C"/>
    <property type="match status" value="1"/>
</dbReference>
<evidence type="ECO:0000259" key="17">
    <source>
        <dbReference type="SMART" id="SM00474"/>
    </source>
</evidence>
<dbReference type="InterPro" id="IPR019760">
    <property type="entry name" value="DNA-dir_DNA_pol_A_CS"/>
</dbReference>
<dbReference type="EMBL" id="AP027081">
    <property type="protein sequence ID" value="BDU77373.1"/>
    <property type="molecule type" value="Genomic_DNA"/>
</dbReference>
<evidence type="ECO:0000313" key="21">
    <source>
        <dbReference type="Proteomes" id="UP001228113"/>
    </source>
</evidence>
<dbReference type="RefSeq" id="WP_243346563.1">
    <property type="nucleotide sequence ID" value="NZ_AP027081.1"/>
</dbReference>
<dbReference type="GO" id="GO:0008409">
    <property type="term" value="F:5'-3' exonuclease activity"/>
    <property type="evidence" value="ECO:0007669"/>
    <property type="project" value="UniProtKB-UniRule"/>
</dbReference>
<dbReference type="Gene3D" id="3.30.70.370">
    <property type="match status" value="1"/>
</dbReference>
<dbReference type="FunFam" id="1.10.150.20:FF:000002">
    <property type="entry name" value="DNA polymerase I"/>
    <property type="match status" value="1"/>
</dbReference>
<keyword evidence="8 16" id="KW-0227">DNA damage</keyword>
<dbReference type="Pfam" id="PF01612">
    <property type="entry name" value="DNA_pol_A_exo1"/>
    <property type="match status" value="1"/>
</dbReference>
<dbReference type="InterPro" id="IPR008918">
    <property type="entry name" value="HhH2"/>
</dbReference>
<dbReference type="PANTHER" id="PTHR10133:SF27">
    <property type="entry name" value="DNA POLYMERASE NU"/>
    <property type="match status" value="1"/>
</dbReference>
<feature type="domain" description="DNA-directed DNA polymerase family A palm" evidence="19">
    <location>
        <begin position="690"/>
        <end position="896"/>
    </location>
</feature>
<dbReference type="PRINTS" id="PR00868">
    <property type="entry name" value="DNAPOLI"/>
</dbReference>
<evidence type="ECO:0000256" key="10">
    <source>
        <dbReference type="ARBA" id="ARBA00022839"/>
    </source>
</evidence>
<dbReference type="Gene3D" id="3.40.50.1010">
    <property type="entry name" value="5'-nuclease"/>
    <property type="match status" value="1"/>
</dbReference>
<evidence type="ECO:0000256" key="3">
    <source>
        <dbReference type="ARBA" id="ARBA00020311"/>
    </source>
</evidence>
<dbReference type="GO" id="GO:0006261">
    <property type="term" value="P:DNA-templated DNA replication"/>
    <property type="evidence" value="ECO:0007669"/>
    <property type="project" value="UniProtKB-UniRule"/>
</dbReference>
<keyword evidence="4 16" id="KW-0808">Transferase</keyword>
<sequence>MTERRLYLIDAFALIFRAYYGNMRLKNGAAYTMARMLLALVAQHKPTHIAAVFDRPEPTFRHEIYPEYKANRAEMPEDLRPQVPLIKDLIQALNIPVVELAGYEADDVMGTLARMASREGLPTVIVSPDKDLLQLVDDPGGVQVLNNRDGEVWIDRAGVKARFGVWPEQVVDVLALMGDASDNVKGVDGIGEKGARDLVDQYGSLDAILAHRGELKRKAHREGLEAALDRLPLVRRLVTVVTDLTLPVTPADLAYPGVDMAQARNAFKALGFEQLTKEFTAVGSATAPAPERRYRAAATLADLEAAVAACRQAGRFGLDTETTSLDPVRGHLVGLSLAWQEGDGLYVPLAHLKPGSEAAEGALPGLLPESGLPEALLDLRGDPEAFFDDLAPHLDPRNLPFREVRRILAPLLADPAVAKAGQNLKYDLQVLRRHGLPVAGVGDDSMVLSFLLDARSRHNLDDLSSRHLDLRPIPFEAVVGKGKAQKRFDEADFDQAVQYAAEDADLALRLCRKLGPLVDAAGLERLYREVDLPLVAVLADLELDGVRLDPAVLERLAVDLRAQREASLARAVELAGEPFNLNSPAQLGRILYEKLGLPVLKRTDKTKAPATDEDVLTELAQREDGEIAQVLLRHRQVQKLLSTYVEALPTMVNPVTGRLHTRLHQAAVATGRLASSDPNLQNIPVRTEEGRAIRAAFVPRPGWVFLDADYSQIELRVVAALAGDPVLLGAFERGEDIHRRTASEVMGVPMEAVEPSQRSAAKAVNFGLLYGQGAFALSGSLGITFKEAKAFIDRYFERMPKVAEWIEATKARALEDGLVRTRWGRVRPIPDLHSSNPGLKAQALREAVNTVVQGTAADIMRRAMVRFAQALAKEGLAARLLLQVHDELLVEAPPEEADRVEALLREAMEGADDLGTLGVSLAAEVRRGANWMECK</sequence>
<dbReference type="InterPro" id="IPR012337">
    <property type="entry name" value="RNaseH-like_sf"/>
</dbReference>
<evidence type="ECO:0000256" key="14">
    <source>
        <dbReference type="ARBA" id="ARBA00049244"/>
    </source>
</evidence>
<dbReference type="CDD" id="cd06139">
    <property type="entry name" value="DNA_polA_I_Ecoli_like_exo"/>
    <property type="match status" value="1"/>
</dbReference>
<keyword evidence="13 16" id="KW-0234">DNA repair</keyword>
<evidence type="ECO:0000256" key="15">
    <source>
        <dbReference type="NCBIfam" id="TIGR00593"/>
    </source>
</evidence>
<comment type="similarity">
    <text evidence="1 16">Belongs to the DNA polymerase type-A family.</text>
</comment>
<dbReference type="InterPro" id="IPR020045">
    <property type="entry name" value="DNA_polI_H3TH"/>
</dbReference>
<evidence type="ECO:0000256" key="12">
    <source>
        <dbReference type="ARBA" id="ARBA00023125"/>
    </source>
</evidence>
<evidence type="ECO:0000259" key="19">
    <source>
        <dbReference type="SMART" id="SM00482"/>
    </source>
</evidence>
<dbReference type="AlphaFoldDB" id="A0AA48HFP3"/>
<dbReference type="Gene3D" id="1.10.150.20">
    <property type="entry name" value="5' to 3' exonuclease, C-terminal subdomain"/>
    <property type="match status" value="2"/>
</dbReference>
<keyword evidence="7" id="KW-0540">Nuclease</keyword>
<reference evidence="20" key="1">
    <citation type="journal article" date="2023" name="Int. J. Syst. Evol. Microbiol.">
        <title>Mesoterricola silvestris gen. nov., sp. nov., Mesoterricola sediminis sp. nov., Geothrix oryzae sp. nov., Geothrix edaphica sp. nov., Geothrix rubra sp. nov., and Geothrix limicola sp. nov., six novel members of Acidobacteriota isolated from soils.</title>
        <authorList>
            <person name="Itoh H."/>
            <person name="Sugisawa Y."/>
            <person name="Mise K."/>
            <person name="Xu Z."/>
            <person name="Kuniyasu M."/>
            <person name="Ushijima N."/>
            <person name="Kawano K."/>
            <person name="Kobayashi E."/>
            <person name="Shiratori Y."/>
            <person name="Masuda Y."/>
            <person name="Senoo K."/>
        </authorList>
    </citation>
    <scope>NUCLEOTIDE SEQUENCE</scope>
    <source>
        <strain evidence="20">W786</strain>
    </source>
</reference>
<evidence type="ECO:0000256" key="6">
    <source>
        <dbReference type="ARBA" id="ARBA00022705"/>
    </source>
</evidence>
<dbReference type="FunFam" id="1.10.150.20:FF:000003">
    <property type="entry name" value="DNA polymerase I"/>
    <property type="match status" value="1"/>
</dbReference>
<evidence type="ECO:0000256" key="4">
    <source>
        <dbReference type="ARBA" id="ARBA00022679"/>
    </source>
</evidence>
<dbReference type="SMART" id="SM00474">
    <property type="entry name" value="35EXOc"/>
    <property type="match status" value="1"/>
</dbReference>
<accession>A0AA48HFP3</accession>
<organism evidence="20 21">
    <name type="scientific">Mesoterricola sediminis</name>
    <dbReference type="NCBI Taxonomy" id="2927980"/>
    <lineage>
        <taxon>Bacteria</taxon>
        <taxon>Pseudomonadati</taxon>
        <taxon>Acidobacteriota</taxon>
        <taxon>Holophagae</taxon>
        <taxon>Holophagales</taxon>
        <taxon>Holophagaceae</taxon>
        <taxon>Mesoterricola</taxon>
    </lineage>
</organism>
<keyword evidence="12 16" id="KW-0238">DNA-binding</keyword>
<dbReference type="InterPro" id="IPR036279">
    <property type="entry name" value="5-3_exonuclease_C_sf"/>
</dbReference>
<keyword evidence="5 16" id="KW-0548">Nucleotidyltransferase</keyword>
<gene>
    <name evidence="16" type="primary">polA</name>
    <name evidence="20" type="ORF">METESE_23310</name>
</gene>
<evidence type="ECO:0000256" key="11">
    <source>
        <dbReference type="ARBA" id="ARBA00022932"/>
    </source>
</evidence>
<dbReference type="InterPro" id="IPR029060">
    <property type="entry name" value="PIN-like_dom_sf"/>
</dbReference>
<name>A0AA48HFP3_9BACT</name>
<dbReference type="CDD" id="cd09859">
    <property type="entry name" value="PIN_53EXO"/>
    <property type="match status" value="1"/>
</dbReference>
<dbReference type="SMART" id="SM00279">
    <property type="entry name" value="HhH2"/>
    <property type="match status" value="1"/>
</dbReference>
<evidence type="ECO:0000256" key="2">
    <source>
        <dbReference type="ARBA" id="ARBA00012417"/>
    </source>
</evidence>
<dbReference type="Pfam" id="PF00476">
    <property type="entry name" value="DNA_pol_A"/>
    <property type="match status" value="1"/>
</dbReference>
<dbReference type="Pfam" id="PF01367">
    <property type="entry name" value="5_3_exonuc"/>
    <property type="match status" value="1"/>
</dbReference>
<dbReference type="InterPro" id="IPR002562">
    <property type="entry name" value="3'-5'_exonuclease_dom"/>
</dbReference>
<dbReference type="InterPro" id="IPR001098">
    <property type="entry name" value="DNA-dir_DNA_pol_A_palm_dom"/>
</dbReference>
<dbReference type="SMART" id="SM00482">
    <property type="entry name" value="POLAc"/>
    <property type="match status" value="1"/>
</dbReference>
<dbReference type="PROSITE" id="PS00447">
    <property type="entry name" value="DNA_POLYMERASE_A"/>
    <property type="match status" value="1"/>
</dbReference>
<evidence type="ECO:0000313" key="20">
    <source>
        <dbReference type="EMBL" id="BDU77373.1"/>
    </source>
</evidence>
<evidence type="ECO:0000259" key="18">
    <source>
        <dbReference type="SMART" id="SM00475"/>
    </source>
</evidence>
<dbReference type="PANTHER" id="PTHR10133">
    <property type="entry name" value="DNA POLYMERASE I"/>
    <property type="match status" value="1"/>
</dbReference>
<dbReference type="InterPro" id="IPR002421">
    <property type="entry name" value="5-3_exonuclease"/>
</dbReference>